<feature type="domain" description="FecR protein" evidence="2">
    <location>
        <begin position="131"/>
        <end position="212"/>
    </location>
</feature>
<dbReference type="Proteomes" id="UP000638732">
    <property type="component" value="Unassembled WGS sequence"/>
</dbReference>
<dbReference type="Gene3D" id="3.55.50.30">
    <property type="match status" value="1"/>
</dbReference>
<dbReference type="PANTHER" id="PTHR30273:SF2">
    <property type="entry name" value="PROTEIN FECR"/>
    <property type="match status" value="1"/>
</dbReference>
<feature type="domain" description="Protein FecR C-terminal" evidence="3">
    <location>
        <begin position="255"/>
        <end position="321"/>
    </location>
</feature>
<dbReference type="RefSeq" id="WP_166585544.1">
    <property type="nucleotide sequence ID" value="NZ_WWEO01000041.1"/>
</dbReference>
<evidence type="ECO:0000259" key="3">
    <source>
        <dbReference type="Pfam" id="PF16344"/>
    </source>
</evidence>
<evidence type="ECO:0000259" key="2">
    <source>
        <dbReference type="Pfam" id="PF04773"/>
    </source>
</evidence>
<dbReference type="AlphaFoldDB" id="A0A965ZGI8"/>
<keyword evidence="1" id="KW-0472">Membrane</keyword>
<evidence type="ECO:0000313" key="5">
    <source>
        <dbReference type="Proteomes" id="UP000638732"/>
    </source>
</evidence>
<proteinExistence type="predicted"/>
<dbReference type="Pfam" id="PF16344">
    <property type="entry name" value="FecR_C"/>
    <property type="match status" value="1"/>
</dbReference>
<keyword evidence="1" id="KW-1133">Transmembrane helix</keyword>
<name>A0A965ZGI8_9SPHI</name>
<dbReference type="PANTHER" id="PTHR30273">
    <property type="entry name" value="PERIPLASMIC SIGNAL SENSOR AND SIGMA FACTOR ACTIVATOR FECR-RELATED"/>
    <property type="match status" value="1"/>
</dbReference>
<dbReference type="PIRSF" id="PIRSF018266">
    <property type="entry name" value="FecR"/>
    <property type="match status" value="1"/>
</dbReference>
<dbReference type="Pfam" id="PF04773">
    <property type="entry name" value="FecR"/>
    <property type="match status" value="1"/>
</dbReference>
<organism evidence="4 5">
    <name type="scientific">Mucilaginibacter agri</name>
    <dbReference type="NCBI Taxonomy" id="2695265"/>
    <lineage>
        <taxon>Bacteria</taxon>
        <taxon>Pseudomonadati</taxon>
        <taxon>Bacteroidota</taxon>
        <taxon>Sphingobacteriia</taxon>
        <taxon>Sphingobacteriales</taxon>
        <taxon>Sphingobacteriaceae</taxon>
        <taxon>Mucilaginibacter</taxon>
    </lineage>
</organism>
<accession>A0A965ZGI8</accession>
<reference evidence="4" key="2">
    <citation type="submission" date="2020-10" db="EMBL/GenBank/DDBJ databases">
        <title>Mucilaginibacter sp. nov., isolated from soil.</title>
        <authorList>
            <person name="Jeon C.O."/>
        </authorList>
    </citation>
    <scope>NUCLEOTIDE SEQUENCE</scope>
    <source>
        <strain evidence="4">R11</strain>
    </source>
</reference>
<dbReference type="EMBL" id="WWEO01000041">
    <property type="protein sequence ID" value="NCD69584.1"/>
    <property type="molecule type" value="Genomic_DNA"/>
</dbReference>
<dbReference type="InterPro" id="IPR012373">
    <property type="entry name" value="Ferrdict_sens_TM"/>
</dbReference>
<evidence type="ECO:0000256" key="1">
    <source>
        <dbReference type="SAM" id="Phobius"/>
    </source>
</evidence>
<keyword evidence="5" id="KW-1185">Reference proteome</keyword>
<dbReference type="GO" id="GO:0016989">
    <property type="term" value="F:sigma factor antagonist activity"/>
    <property type="evidence" value="ECO:0007669"/>
    <property type="project" value="TreeGrafter"/>
</dbReference>
<evidence type="ECO:0000313" key="4">
    <source>
        <dbReference type="EMBL" id="NCD69584.1"/>
    </source>
</evidence>
<protein>
    <submittedName>
        <fullName evidence="4">DUF4974 domain-containing protein</fullName>
    </submittedName>
</protein>
<dbReference type="InterPro" id="IPR032508">
    <property type="entry name" value="FecR_C"/>
</dbReference>
<dbReference type="Gene3D" id="2.60.120.1440">
    <property type="match status" value="1"/>
</dbReference>
<keyword evidence="1" id="KW-0812">Transmembrane</keyword>
<reference evidence="4" key="1">
    <citation type="submission" date="2020-01" db="EMBL/GenBank/DDBJ databases">
        <authorList>
            <person name="Seo Y.L."/>
        </authorList>
    </citation>
    <scope>NUCLEOTIDE SEQUENCE</scope>
    <source>
        <strain evidence="4">R11</strain>
    </source>
</reference>
<dbReference type="InterPro" id="IPR006860">
    <property type="entry name" value="FecR"/>
</dbReference>
<sequence>MNSPDNHITDDLLVKYLAGEASPEEATNAELWINASETNKKYYTHFKLIWDESEGVGANRNVDENAAWARLQSRMAIAHGNHKPKSKIKNRWIQLAASIVLVCLIGYIMRNQSESNKMISRSSGVNVVDEHLSDGSVVTLNSNSELSYPSRFKGNERPVKLSGEAFFKIAPDKTKPFIISIKNVTVRVVGTSFDVKNSKGKTEVTVETGIVKVSAHGQEVLLHPGEKVIADEAGTQLLKNESKGKLYNYYITKELVCDNTPLHELVDKLNEVYNAQIKIANPKLNNLPITVVFKQQPLDQVLKVIAETFNVQVAHEGNTILLK</sequence>
<gene>
    <name evidence="4" type="ORF">GSY63_09470</name>
</gene>
<feature type="transmembrane region" description="Helical" evidence="1">
    <location>
        <begin position="92"/>
        <end position="109"/>
    </location>
</feature>
<comment type="caution">
    <text evidence="4">The sequence shown here is derived from an EMBL/GenBank/DDBJ whole genome shotgun (WGS) entry which is preliminary data.</text>
</comment>